<sequence length="387" mass="43020">MDEKERELRQKLAAKLEEARSLAGDGKLEEARSAKDAAQALRSQIDLMVEMRELDTPGETTPAEPEKREVNSDKDNQYRSAFLKELRNKPLNAVERTLIEEAEAEVRAGMQGGVGEDGGLTVPQDIQTMIHEKKRQFVSLENYVTVEPVSTRSGTRVIEKNADIIAFTEITELTDLDDMDNPKFASISYAVKDRGGILPMSNSLLQDTDQNLMEYISKWIAKKSVITRNKLILTLLATLPKKAIADLDAIKKVLNVDLDPSISLSAIILTNQDGYNFLDQQKDLDGRALMQPDPTQPTQKLLFGKPVVVISNRWLPTTGSATKKAPIIVGDLKEAIVLFDRQQYSIASTNVGGKSFGRNSTDVRAIQREDVQKFDDEAVVYGELTIV</sequence>
<dbReference type="SUPFAM" id="SSF56563">
    <property type="entry name" value="Major capsid protein gp5"/>
    <property type="match status" value="1"/>
</dbReference>
<feature type="region of interest" description="Disordered" evidence="2">
    <location>
        <begin position="51"/>
        <end position="75"/>
    </location>
</feature>
<evidence type="ECO:0000259" key="3">
    <source>
        <dbReference type="Pfam" id="PF05065"/>
    </source>
</evidence>
<accession>A0ABY1JSE2</accession>
<protein>
    <submittedName>
        <fullName evidence="4">Phage major capsid protein, HK97 family</fullName>
    </submittedName>
</protein>
<gene>
    <name evidence="4" type="ORF">SAMN05421578_103333</name>
</gene>
<feature type="domain" description="Phage capsid-like C-terminal" evidence="3">
    <location>
        <begin position="118"/>
        <end position="383"/>
    </location>
</feature>
<evidence type="ECO:0000256" key="1">
    <source>
        <dbReference type="ARBA" id="ARBA00004328"/>
    </source>
</evidence>
<name>A0ABY1JSE2_9BACL</name>
<keyword evidence="5" id="KW-1185">Reference proteome</keyword>
<dbReference type="InterPro" id="IPR054612">
    <property type="entry name" value="Phage_capsid-like_C"/>
</dbReference>
<organism evidence="4 5">
    <name type="scientific">Paenibacillus macquariensis</name>
    <dbReference type="NCBI Taxonomy" id="948756"/>
    <lineage>
        <taxon>Bacteria</taxon>
        <taxon>Bacillati</taxon>
        <taxon>Bacillota</taxon>
        <taxon>Bacilli</taxon>
        <taxon>Bacillales</taxon>
        <taxon>Paenibacillaceae</taxon>
        <taxon>Paenibacillus</taxon>
    </lineage>
</organism>
<comment type="caution">
    <text evidence="4">The sequence shown here is derived from an EMBL/GenBank/DDBJ whole genome shotgun (WGS) entry which is preliminary data.</text>
</comment>
<evidence type="ECO:0000256" key="2">
    <source>
        <dbReference type="SAM" id="MobiDB-lite"/>
    </source>
</evidence>
<feature type="compositionally biased region" description="Basic and acidic residues" evidence="2">
    <location>
        <begin position="64"/>
        <end position="75"/>
    </location>
</feature>
<evidence type="ECO:0000313" key="4">
    <source>
        <dbReference type="EMBL" id="SIQ68023.1"/>
    </source>
</evidence>
<dbReference type="Pfam" id="PF05065">
    <property type="entry name" value="Phage_capsid"/>
    <property type="match status" value="1"/>
</dbReference>
<dbReference type="InterPro" id="IPR024455">
    <property type="entry name" value="Phage_capsid"/>
</dbReference>
<reference evidence="4 5" key="1">
    <citation type="submission" date="2017-01" db="EMBL/GenBank/DDBJ databases">
        <authorList>
            <person name="Varghese N."/>
            <person name="Submissions S."/>
        </authorList>
    </citation>
    <scope>NUCLEOTIDE SEQUENCE [LARGE SCALE GENOMIC DNA]</scope>
    <source>
        <strain evidence="4 5">ATCC 23464</strain>
    </source>
</reference>
<evidence type="ECO:0000313" key="5">
    <source>
        <dbReference type="Proteomes" id="UP000186666"/>
    </source>
</evidence>
<comment type="subcellular location">
    <subcellularLocation>
        <location evidence="1">Virion</location>
    </subcellularLocation>
</comment>
<dbReference type="EMBL" id="FTNK01000003">
    <property type="protein sequence ID" value="SIQ68023.1"/>
    <property type="molecule type" value="Genomic_DNA"/>
</dbReference>
<dbReference type="RefSeq" id="WP_068582774.1">
    <property type="nucleotide sequence ID" value="NZ_FTNK01000003.1"/>
</dbReference>
<dbReference type="Proteomes" id="UP000186666">
    <property type="component" value="Unassembled WGS sequence"/>
</dbReference>
<proteinExistence type="predicted"/>
<dbReference type="NCBIfam" id="TIGR01554">
    <property type="entry name" value="major_cap_HK97"/>
    <property type="match status" value="1"/>
</dbReference>